<reference evidence="2" key="1">
    <citation type="journal article" date="2015" name="MBio">
        <title>Genome-Resolved Metagenomic Analysis Reveals Roles for Candidate Phyla and Other Microbial Community Members in Biogeochemical Transformations in Oil Reservoirs.</title>
        <authorList>
            <person name="Hu P."/>
            <person name="Tom L."/>
            <person name="Singh A."/>
            <person name="Thomas B.C."/>
            <person name="Baker B.J."/>
            <person name="Piceno Y.M."/>
            <person name="Andersen G.L."/>
            <person name="Banfield J.F."/>
        </authorList>
    </citation>
    <scope>NUCLEOTIDE SEQUENCE [LARGE SCALE GENOMIC DNA]</scope>
</reference>
<organism evidence="1 2">
    <name type="scientific">candidate division WS6 bacterium 36_33</name>
    <dbReference type="NCBI Taxonomy" id="1641388"/>
    <lineage>
        <taxon>Bacteria</taxon>
        <taxon>Candidatus Dojkabacteria</taxon>
    </lineage>
</organism>
<comment type="caution">
    <text evidence="1">The sequence shown here is derived from an EMBL/GenBank/DDBJ whole genome shotgun (WGS) entry which is preliminary data.</text>
</comment>
<dbReference type="Proteomes" id="UP000053469">
    <property type="component" value="Unassembled WGS sequence"/>
</dbReference>
<sequence length="125" mass="14431">MKERITELGTDRVSSPTDLIDDYMEFSVWSMEGKPSAWYSVVCLLDEVEKVNSNWTKEEHNSVKRFLKGFVEETMVVEELPHHQKITVNWLASNGGEDVGQPTGEEMRLINKWVGKFRAVNIEKN</sequence>
<evidence type="ECO:0000313" key="2">
    <source>
        <dbReference type="Proteomes" id="UP000053469"/>
    </source>
</evidence>
<gene>
    <name evidence="1" type="ORF">XD87_0190</name>
</gene>
<proteinExistence type="predicted"/>
<evidence type="ECO:0000313" key="1">
    <source>
        <dbReference type="EMBL" id="KUK67337.1"/>
    </source>
</evidence>
<name>A0A101GZH1_9BACT</name>
<accession>A0A101GZH1</accession>
<protein>
    <submittedName>
        <fullName evidence="1">Uncharacterized protein</fullName>
    </submittedName>
</protein>
<dbReference type="AlphaFoldDB" id="A0A101GZH1"/>
<dbReference type="EMBL" id="LGGI01000018">
    <property type="protein sequence ID" value="KUK67337.1"/>
    <property type="molecule type" value="Genomic_DNA"/>
</dbReference>